<dbReference type="eggNOG" id="ENOG5033BMU">
    <property type="taxonomic scope" value="Bacteria"/>
</dbReference>
<dbReference type="STRING" id="592015.HMPREF1705_04474"/>
<dbReference type="AlphaFoldDB" id="A0A0T5XA00"/>
<protein>
    <recommendedName>
        <fullName evidence="3">Toxin-antitoxin system, antitoxin component, ribbon-helix-helix domain protein</fullName>
    </recommendedName>
</protein>
<reference evidence="2" key="1">
    <citation type="submission" date="2012-09" db="EMBL/GenBank/DDBJ databases">
        <authorList>
            <person name="Weinstock G."/>
            <person name="Sodergren E."/>
            <person name="Clifton S."/>
            <person name="Fulton L."/>
            <person name="Fulton B."/>
            <person name="Courtney L."/>
            <person name="Fronick C."/>
            <person name="Harrison M."/>
            <person name="Strong C."/>
            <person name="Farmer C."/>
            <person name="Delehaunty K."/>
            <person name="Markovic C."/>
            <person name="Hall O."/>
            <person name="Minx P."/>
            <person name="Tomlinson C."/>
            <person name="Mitreva M."/>
            <person name="Nelson J."/>
            <person name="Hou S."/>
            <person name="Wollam A."/>
            <person name="Pepin K.H."/>
            <person name="Johnson M."/>
            <person name="Bhonagiri V."/>
            <person name="Nash W.E."/>
            <person name="Suruliraj S."/>
            <person name="Warren W."/>
            <person name="Chinwalla A."/>
            <person name="Mardis E.R."/>
            <person name="Wilson R.K."/>
        </authorList>
    </citation>
    <scope>NUCLEOTIDE SEQUENCE [LARGE SCALE GENOMIC DNA]</scope>
    <source>
        <strain evidence="2">OS1</strain>
    </source>
</reference>
<proteinExistence type="predicted"/>
<dbReference type="RefSeq" id="WP_009202146.1">
    <property type="nucleotide sequence ID" value="NZ_ACJX03000001.1"/>
</dbReference>
<sequence>MKQVKVGLDESHVKLLEQFKRFGFKDKSEMVRFALDLYVKDMANRRLRESAALYAQVYEEDAESREWTKANTAEWPS</sequence>
<evidence type="ECO:0008006" key="3">
    <source>
        <dbReference type="Google" id="ProtNLM"/>
    </source>
</evidence>
<comment type="caution">
    <text evidence="1">The sequence shown here is derived from an EMBL/GenBank/DDBJ whole genome shotgun (WGS) entry which is preliminary data.</text>
</comment>
<evidence type="ECO:0000313" key="2">
    <source>
        <dbReference type="Proteomes" id="UP000005273"/>
    </source>
</evidence>
<dbReference type="OrthoDB" id="578456at2"/>
<keyword evidence="2" id="KW-1185">Reference proteome</keyword>
<evidence type="ECO:0000313" key="1">
    <source>
        <dbReference type="EMBL" id="KRT35208.1"/>
    </source>
</evidence>
<accession>A0A0T5XA00</accession>
<dbReference type="Proteomes" id="UP000005273">
    <property type="component" value="Unassembled WGS sequence"/>
</dbReference>
<name>A0A0T5XA00_9BACT</name>
<organism evidence="1 2">
    <name type="scientific">Acetomicrobium hydrogeniformans ATCC BAA-1850</name>
    <dbReference type="NCBI Taxonomy" id="592015"/>
    <lineage>
        <taxon>Bacteria</taxon>
        <taxon>Thermotogati</taxon>
        <taxon>Synergistota</taxon>
        <taxon>Synergistia</taxon>
        <taxon>Synergistales</taxon>
        <taxon>Acetomicrobiaceae</taxon>
        <taxon>Acetomicrobium</taxon>
    </lineage>
</organism>
<gene>
    <name evidence="1" type="ORF">HMPREF1705_04474</name>
</gene>
<dbReference type="EMBL" id="ACJX03000001">
    <property type="protein sequence ID" value="KRT35208.1"/>
    <property type="molecule type" value="Genomic_DNA"/>
</dbReference>